<name>A0A0M9FUS4_LEPPY</name>
<feature type="transmembrane region" description="Helical" evidence="1">
    <location>
        <begin position="162"/>
        <end position="183"/>
    </location>
</feature>
<feature type="transmembrane region" description="Helical" evidence="1">
    <location>
        <begin position="262"/>
        <end position="283"/>
    </location>
</feature>
<dbReference type="AlphaFoldDB" id="A0A0M9FUS4"/>
<dbReference type="GeneID" id="26908051"/>
<dbReference type="Proteomes" id="UP000037923">
    <property type="component" value="Unassembled WGS sequence"/>
</dbReference>
<feature type="transmembrane region" description="Helical" evidence="1">
    <location>
        <begin position="303"/>
        <end position="329"/>
    </location>
</feature>
<accession>A0A0M9FUS4</accession>
<keyword evidence="1" id="KW-0812">Transmembrane</keyword>
<comment type="caution">
    <text evidence="2">The sequence shown here is derived from an EMBL/GenBank/DDBJ whole genome shotgun (WGS) entry which is preliminary data.</text>
</comment>
<reference evidence="2 3" key="1">
    <citation type="submission" date="2015-07" db="EMBL/GenBank/DDBJ databases">
        <title>High-quality genome of monoxenous trypanosomatid Leptomonas pyrrhocoris.</title>
        <authorList>
            <person name="Flegontov P."/>
            <person name="Butenko A."/>
            <person name="Firsov S."/>
            <person name="Vlcek C."/>
            <person name="Logacheva M.D."/>
            <person name="Field M."/>
            <person name="Filatov D."/>
            <person name="Flegontova O."/>
            <person name="Gerasimov E."/>
            <person name="Jackson A.P."/>
            <person name="Kelly S."/>
            <person name="Opperdoes F."/>
            <person name="O'Reilly A."/>
            <person name="Votypka J."/>
            <person name="Yurchenko V."/>
            <person name="Lukes J."/>
        </authorList>
    </citation>
    <scope>NUCLEOTIDE SEQUENCE [LARGE SCALE GENOMIC DNA]</scope>
    <source>
        <strain evidence="2">H10</strain>
    </source>
</reference>
<protein>
    <recommendedName>
        <fullName evidence="4">Transmembrane protein</fullName>
    </recommendedName>
</protein>
<keyword evidence="1" id="KW-1133">Transmembrane helix</keyword>
<dbReference type="OrthoDB" id="273180at2759"/>
<gene>
    <name evidence="2" type="ORF">ABB37_07766</name>
</gene>
<evidence type="ECO:0008006" key="4">
    <source>
        <dbReference type="Google" id="ProtNLM"/>
    </source>
</evidence>
<dbReference type="RefSeq" id="XP_015654882.1">
    <property type="nucleotide sequence ID" value="XM_015806518.1"/>
</dbReference>
<keyword evidence="1" id="KW-0472">Membrane</keyword>
<dbReference type="VEuPathDB" id="TriTrypDB:LpyrH10_20_0890"/>
<keyword evidence="3" id="KW-1185">Reference proteome</keyword>
<proteinExistence type="predicted"/>
<dbReference type="OMA" id="INCNDVL"/>
<evidence type="ECO:0000313" key="2">
    <source>
        <dbReference type="EMBL" id="KPA76443.1"/>
    </source>
</evidence>
<evidence type="ECO:0000256" key="1">
    <source>
        <dbReference type="SAM" id="Phobius"/>
    </source>
</evidence>
<evidence type="ECO:0000313" key="3">
    <source>
        <dbReference type="Proteomes" id="UP000037923"/>
    </source>
</evidence>
<feature type="transmembrane region" description="Helical" evidence="1">
    <location>
        <begin position="49"/>
        <end position="69"/>
    </location>
</feature>
<organism evidence="2 3">
    <name type="scientific">Leptomonas pyrrhocoris</name>
    <name type="common">Firebug parasite</name>
    <dbReference type="NCBI Taxonomy" id="157538"/>
    <lineage>
        <taxon>Eukaryota</taxon>
        <taxon>Discoba</taxon>
        <taxon>Euglenozoa</taxon>
        <taxon>Kinetoplastea</taxon>
        <taxon>Metakinetoplastina</taxon>
        <taxon>Trypanosomatida</taxon>
        <taxon>Trypanosomatidae</taxon>
        <taxon>Leishmaniinae</taxon>
        <taxon>Leptomonas</taxon>
    </lineage>
</organism>
<dbReference type="EMBL" id="LGTL01000020">
    <property type="protein sequence ID" value="KPA76443.1"/>
    <property type="molecule type" value="Genomic_DNA"/>
</dbReference>
<sequence>MRYRQSNPRYQGGDQRAKELVNNNDVLSTQEQEEVIAYFARSLRSSSQFLKVVVCLHALVALVYLVLLLSGSLMFDLEVDHATTAKLLEVALQQRRVRTAAAEINTAAVTPSPISPAELQATQDPLAVLAALDAQQRDANRRFTQDYLARRSGSLSGTSMTVANVMSVVVMLYSAGLLLWAAWSGYMACRLLRVNVEDLTSTAPRDLGASLAAKRDNNVIGNSIDPAHATPPTGTAQNPLAVRSTRAKLLRLRQRVHTDPPVAQYVIAALAAAASLFWLGALLRRQLAMRGAYAEAGLPPPSVFAGHGVTGALLEYVLALWQPVFHLAIGRLLRSMLDTKENLTALSKMKYRFEKV</sequence>